<feature type="transmembrane region" description="Helical" evidence="1">
    <location>
        <begin position="166"/>
        <end position="185"/>
    </location>
</feature>
<feature type="transmembrane region" description="Helical" evidence="1">
    <location>
        <begin position="232"/>
        <end position="253"/>
    </location>
</feature>
<feature type="transmembrane region" description="Helical" evidence="1">
    <location>
        <begin position="104"/>
        <end position="123"/>
    </location>
</feature>
<dbReference type="RefSeq" id="WP_112148081.1">
    <property type="nucleotide sequence ID" value="NZ_PRLE01000002.1"/>
</dbReference>
<evidence type="ECO:0000313" key="2">
    <source>
        <dbReference type="EMBL" id="RAW60096.1"/>
    </source>
</evidence>
<dbReference type="AlphaFoldDB" id="A0A329UGA1"/>
<evidence type="ECO:0000256" key="1">
    <source>
        <dbReference type="SAM" id="Phobius"/>
    </source>
</evidence>
<protein>
    <submittedName>
        <fullName evidence="2">Uncharacterized protein</fullName>
    </submittedName>
</protein>
<name>A0A329UGA1_9FIRM</name>
<sequence length="267" mass="28342">MNLLILTSIILSVILGVGRMVDLALLTDAETGLCVVGSVWLRYAALAVAILLAVAAGRATKPEARKLCSPCKPSGVMAILGAVWIVLAGVAKIFLGSAPLAKGIWGALAICCGGWLCTLGRGWLQKNWKRPADSLTEVVLGSALFYWCVLARFMENSSSWHRVAPTVVVWQMLAALVFLSVLGRALSLPDTADSRTLCASGLTVWALCLCWEFPQLLDTLLRGGVLARLPDFFFGLGLCCIGVLGGICAVRATRTESGRKSARHSVG</sequence>
<keyword evidence="1" id="KW-0472">Membrane</keyword>
<proteinExistence type="predicted"/>
<evidence type="ECO:0000313" key="3">
    <source>
        <dbReference type="Proteomes" id="UP000250583"/>
    </source>
</evidence>
<accession>A0A329UGA1</accession>
<dbReference type="OrthoDB" id="1863579at2"/>
<feature type="transmembrane region" description="Helical" evidence="1">
    <location>
        <begin position="78"/>
        <end position="98"/>
    </location>
</feature>
<comment type="caution">
    <text evidence="2">The sequence shown here is derived from an EMBL/GenBank/DDBJ whole genome shotgun (WGS) entry which is preliminary data.</text>
</comment>
<organism evidence="2 3">
    <name type="scientific">Faecalibacterium prausnitzii</name>
    <dbReference type="NCBI Taxonomy" id="853"/>
    <lineage>
        <taxon>Bacteria</taxon>
        <taxon>Bacillati</taxon>
        <taxon>Bacillota</taxon>
        <taxon>Clostridia</taxon>
        <taxon>Eubacteriales</taxon>
        <taxon>Oscillospiraceae</taxon>
        <taxon>Faecalibacterium</taxon>
    </lineage>
</organism>
<dbReference type="Proteomes" id="UP000250583">
    <property type="component" value="Unassembled WGS sequence"/>
</dbReference>
<reference evidence="2 3" key="1">
    <citation type="submission" date="2018-02" db="EMBL/GenBank/DDBJ databases">
        <title>Complete genome sequencing of Faecalibacterium prausnitzii strains isolated from the human gut.</title>
        <authorList>
            <person name="Fitzgerald B.C."/>
            <person name="Shkoporov A.N."/>
            <person name="Ross P.R."/>
            <person name="Hill C."/>
        </authorList>
    </citation>
    <scope>NUCLEOTIDE SEQUENCE [LARGE SCALE GENOMIC DNA]</scope>
    <source>
        <strain evidence="2 3">APC923/61-1</strain>
    </source>
</reference>
<feature type="transmembrane region" description="Helical" evidence="1">
    <location>
        <begin position="40"/>
        <end position="57"/>
    </location>
</feature>
<feature type="transmembrane region" description="Helical" evidence="1">
    <location>
        <begin position="135"/>
        <end position="154"/>
    </location>
</feature>
<gene>
    <name evidence="2" type="ORF">C4N22_04085</name>
</gene>
<keyword evidence="1" id="KW-1133">Transmembrane helix</keyword>
<keyword evidence="1" id="KW-0812">Transmembrane</keyword>
<dbReference type="EMBL" id="PRLE01000002">
    <property type="protein sequence ID" value="RAW60096.1"/>
    <property type="molecule type" value="Genomic_DNA"/>
</dbReference>